<protein>
    <submittedName>
        <fullName evidence="3">Immobilization antigen</fullName>
    </submittedName>
</protein>
<sequence>MNKQNTIIIVLLISTAFVRAGIPVTCGNGHNCDSCGDTADIRANFIPITWTQCMYTQCNTAPSSISSFVCQSCFGQPNSITALNKGNYYDPSTTSCVNSCPLGTQADSSNTCKPNPKPGNNISCGSSGSCSGCGATTQIANLFTPVPGPICQVTDCSQIPSSYNSYVCQSCYQAAGAIAALNIGNYYDLGTSACVASCPIGTKADNTNTCQIVKPGNNVSCGSSGSCSGCGATPQIANLFTPVTGLICKMNDCSQKPSSYNSYVCQSCYQAAGAIAALNIGNYYDLGTSACVASCPIGTKADNTNTCQIVKPGNNVSCGSSGSCSGCGATPQIANLFTPVTGLICKMNDCSQTPSSYNSYVCQSCYQAPGAIAALNIGNYYNPGTHACVTSCPQGTQADNTNTCQPIPTKPGNNISCGSSGSCSGCGTTPEIVNLFTPVSGSSCKVTDCSQTPTSYNSYVCQSCYQLTGAIAALNIGNYYDPGTNACVAECPKGKVADINKTCQTPKTIIGKDVGCGTAASNGNAANCNLCGDNSTMQNLFSYDTTTAGQNCQFKDCSTIPSTLNGWICNSCNGVEGSKIPVGLYFNGSTCVSTCSTGVATSQTNWTCKIFNTYNFGSFLSLVIYFLLLNILF</sequence>
<keyword evidence="1" id="KW-0472">Membrane</keyword>
<keyword evidence="2" id="KW-0732">Signal</keyword>
<organism evidence="3 4">
    <name type="scientific">Tetrahymena thermophila (strain SB210)</name>
    <dbReference type="NCBI Taxonomy" id="312017"/>
    <lineage>
        <taxon>Eukaryota</taxon>
        <taxon>Sar</taxon>
        <taxon>Alveolata</taxon>
        <taxon>Ciliophora</taxon>
        <taxon>Intramacronucleata</taxon>
        <taxon>Oligohymenophorea</taxon>
        <taxon>Hymenostomatida</taxon>
        <taxon>Tetrahymenina</taxon>
        <taxon>Tetrahymenidae</taxon>
        <taxon>Tetrahymena</taxon>
    </lineage>
</organism>
<keyword evidence="1" id="KW-1133">Transmembrane helix</keyword>
<feature type="chain" id="PRO_5004201773" evidence="2">
    <location>
        <begin position="21"/>
        <end position="633"/>
    </location>
</feature>
<dbReference type="AlphaFoldDB" id="Q23J47"/>
<dbReference type="HOGENOM" id="CLU_029317_0_0_1"/>
<feature type="transmembrane region" description="Helical" evidence="1">
    <location>
        <begin position="614"/>
        <end position="632"/>
    </location>
</feature>
<dbReference type="KEGG" id="tet:TTHERM_00491250"/>
<proteinExistence type="predicted"/>
<evidence type="ECO:0000313" key="3">
    <source>
        <dbReference type="EMBL" id="EAR96657.1"/>
    </source>
</evidence>
<accession>Q23J47</accession>
<dbReference type="GeneID" id="7835273"/>
<dbReference type="Proteomes" id="UP000009168">
    <property type="component" value="Unassembled WGS sequence"/>
</dbReference>
<evidence type="ECO:0000313" key="4">
    <source>
        <dbReference type="Proteomes" id="UP000009168"/>
    </source>
</evidence>
<keyword evidence="1" id="KW-0812">Transmembrane</keyword>
<keyword evidence="4" id="KW-1185">Reference proteome</keyword>
<gene>
    <name evidence="3" type="ORF">TTHERM_00491250</name>
</gene>
<reference evidence="4" key="1">
    <citation type="journal article" date="2006" name="PLoS Biol.">
        <title>Macronuclear genome sequence of the ciliate Tetrahymena thermophila, a model eukaryote.</title>
        <authorList>
            <person name="Eisen J.A."/>
            <person name="Coyne R.S."/>
            <person name="Wu M."/>
            <person name="Wu D."/>
            <person name="Thiagarajan M."/>
            <person name="Wortman J.R."/>
            <person name="Badger J.H."/>
            <person name="Ren Q."/>
            <person name="Amedeo P."/>
            <person name="Jones K.M."/>
            <person name="Tallon L.J."/>
            <person name="Delcher A.L."/>
            <person name="Salzberg S.L."/>
            <person name="Silva J.C."/>
            <person name="Haas B.J."/>
            <person name="Majoros W.H."/>
            <person name="Farzad M."/>
            <person name="Carlton J.M."/>
            <person name="Smith R.K. Jr."/>
            <person name="Garg J."/>
            <person name="Pearlman R.E."/>
            <person name="Karrer K.M."/>
            <person name="Sun L."/>
            <person name="Manning G."/>
            <person name="Elde N.C."/>
            <person name="Turkewitz A.P."/>
            <person name="Asai D.J."/>
            <person name="Wilkes D.E."/>
            <person name="Wang Y."/>
            <person name="Cai H."/>
            <person name="Collins K."/>
            <person name="Stewart B.A."/>
            <person name="Lee S.R."/>
            <person name="Wilamowska K."/>
            <person name="Weinberg Z."/>
            <person name="Ruzzo W.L."/>
            <person name="Wloga D."/>
            <person name="Gaertig J."/>
            <person name="Frankel J."/>
            <person name="Tsao C.-C."/>
            <person name="Gorovsky M.A."/>
            <person name="Keeling P.J."/>
            <person name="Waller R.F."/>
            <person name="Patron N.J."/>
            <person name="Cherry J.M."/>
            <person name="Stover N.A."/>
            <person name="Krieger C.J."/>
            <person name="del Toro C."/>
            <person name="Ryder H.F."/>
            <person name="Williamson S.C."/>
            <person name="Barbeau R.A."/>
            <person name="Hamilton E.P."/>
            <person name="Orias E."/>
        </authorList>
    </citation>
    <scope>NUCLEOTIDE SEQUENCE [LARGE SCALE GENOMIC DNA]</scope>
    <source>
        <strain evidence="4">SB210</strain>
    </source>
</reference>
<evidence type="ECO:0000256" key="2">
    <source>
        <dbReference type="SAM" id="SignalP"/>
    </source>
</evidence>
<feature type="signal peptide" evidence="2">
    <location>
        <begin position="1"/>
        <end position="20"/>
    </location>
</feature>
<name>Q23J47_TETTS</name>
<dbReference type="RefSeq" id="XP_001016902.1">
    <property type="nucleotide sequence ID" value="XM_001016902.1"/>
</dbReference>
<dbReference type="InParanoid" id="Q23J47"/>
<evidence type="ECO:0000256" key="1">
    <source>
        <dbReference type="SAM" id="Phobius"/>
    </source>
</evidence>
<dbReference type="EMBL" id="GG662691">
    <property type="protein sequence ID" value="EAR96657.1"/>
    <property type="molecule type" value="Genomic_DNA"/>
</dbReference>